<dbReference type="InterPro" id="IPR013783">
    <property type="entry name" value="Ig-like_fold"/>
</dbReference>
<dbReference type="SUPFAM" id="SSF49354">
    <property type="entry name" value="PapD-like"/>
    <property type="match status" value="1"/>
</dbReference>
<dbReference type="InterPro" id="IPR016763">
    <property type="entry name" value="VAP"/>
</dbReference>
<reference evidence="9 10" key="1">
    <citation type="submission" date="2024-10" db="EMBL/GenBank/DDBJ databases">
        <title>Updated reference genomes for cyclostephanoid diatoms.</title>
        <authorList>
            <person name="Roberts W.R."/>
            <person name="Alverson A.J."/>
        </authorList>
    </citation>
    <scope>NUCLEOTIDE SEQUENCE [LARGE SCALE GENOMIC DNA]</scope>
    <source>
        <strain evidence="9 10">AJA010-31</strain>
    </source>
</reference>
<dbReference type="InterPro" id="IPR008962">
    <property type="entry name" value="PapD-like_sf"/>
</dbReference>
<dbReference type="AlphaFoldDB" id="A0ABD3QFP1"/>
<dbReference type="InterPro" id="IPR000535">
    <property type="entry name" value="MSP_dom"/>
</dbReference>
<keyword evidence="3 7" id="KW-0812">Transmembrane</keyword>
<dbReference type="PANTHER" id="PTHR10809:SF6">
    <property type="entry name" value="AT11025P-RELATED"/>
    <property type="match status" value="1"/>
</dbReference>
<dbReference type="Proteomes" id="UP001530400">
    <property type="component" value="Unassembled WGS sequence"/>
</dbReference>
<organism evidence="9 10">
    <name type="scientific">Cyclotella atomus</name>
    <dbReference type="NCBI Taxonomy" id="382360"/>
    <lineage>
        <taxon>Eukaryota</taxon>
        <taxon>Sar</taxon>
        <taxon>Stramenopiles</taxon>
        <taxon>Ochrophyta</taxon>
        <taxon>Bacillariophyta</taxon>
        <taxon>Coscinodiscophyceae</taxon>
        <taxon>Thalassiosirophycidae</taxon>
        <taxon>Stephanodiscales</taxon>
        <taxon>Stephanodiscaceae</taxon>
        <taxon>Cyclotella</taxon>
    </lineage>
</organism>
<evidence type="ECO:0000256" key="5">
    <source>
        <dbReference type="ARBA" id="ARBA00023136"/>
    </source>
</evidence>
<comment type="caution">
    <text evidence="9">The sequence shown here is derived from an EMBL/GenBank/DDBJ whole genome shotgun (WGS) entry which is preliminary data.</text>
</comment>
<evidence type="ECO:0000256" key="2">
    <source>
        <dbReference type="ARBA" id="ARBA00008932"/>
    </source>
</evidence>
<gene>
    <name evidence="9" type="ORF">ACHAWO_003702</name>
</gene>
<feature type="domain" description="MSP" evidence="8">
    <location>
        <begin position="8"/>
        <end position="144"/>
    </location>
</feature>
<evidence type="ECO:0000256" key="6">
    <source>
        <dbReference type="SAM" id="MobiDB-lite"/>
    </source>
</evidence>
<dbReference type="GO" id="GO:0016020">
    <property type="term" value="C:membrane"/>
    <property type="evidence" value="ECO:0007669"/>
    <property type="project" value="UniProtKB-SubCell"/>
</dbReference>
<keyword evidence="5 7" id="KW-0472">Membrane</keyword>
<evidence type="ECO:0000256" key="7">
    <source>
        <dbReference type="SAM" id="Phobius"/>
    </source>
</evidence>
<protein>
    <recommendedName>
        <fullName evidence="8">MSP domain-containing protein</fullName>
    </recommendedName>
</protein>
<dbReference type="PANTHER" id="PTHR10809">
    <property type="entry name" value="VESICLE-ASSOCIATED MEMBRANE PROTEIN-ASSOCIATED PROTEIN"/>
    <property type="match status" value="1"/>
</dbReference>
<sequence length="361" mass="39579">MAALPPYALAVSPESSLQFTITQHPQGDGDENNASRCVLTLTHTGATKKSLAFKVKTTQPRRYLVRPNQGIVSPNSSESISILLVDKDRQVLWSTYDRLGQSALDHSKDKFLVQSCVVDDNFAKQFRDEKSVVGEGGQYRKELVEALTGMWNSVTSGGTDVAVYNKKLHVKHVVDAAGADAAASGGGGEAASASSAHPFNNNQTSAEKMSREQAIEEVSSLRRKYDELVAFSVNLTAERDILNNTLEQTRRDLNREVASRQALEKQSANSRAGGGRRVQETKSGGGISMNTLIMVGMLSFFVAVLLRERRMLEQEKSCDEKDMYDDIWIGSLCPFQLFGTVQIPYKNTSGGMQECPQLFNG</sequence>
<feature type="region of interest" description="Disordered" evidence="6">
    <location>
        <begin position="181"/>
        <end position="208"/>
    </location>
</feature>
<feature type="region of interest" description="Disordered" evidence="6">
    <location>
        <begin position="261"/>
        <end position="283"/>
    </location>
</feature>
<evidence type="ECO:0000313" key="10">
    <source>
        <dbReference type="Proteomes" id="UP001530400"/>
    </source>
</evidence>
<dbReference type="PROSITE" id="PS50202">
    <property type="entry name" value="MSP"/>
    <property type="match status" value="1"/>
</dbReference>
<evidence type="ECO:0000256" key="4">
    <source>
        <dbReference type="ARBA" id="ARBA00022989"/>
    </source>
</evidence>
<accession>A0ABD3QFP1</accession>
<keyword evidence="4 7" id="KW-1133">Transmembrane helix</keyword>
<dbReference type="EMBL" id="JALLPJ020000217">
    <property type="protein sequence ID" value="KAL3798336.1"/>
    <property type="molecule type" value="Genomic_DNA"/>
</dbReference>
<dbReference type="Pfam" id="PF00635">
    <property type="entry name" value="Motile_Sperm"/>
    <property type="match status" value="1"/>
</dbReference>
<evidence type="ECO:0000259" key="8">
    <source>
        <dbReference type="PROSITE" id="PS50202"/>
    </source>
</evidence>
<evidence type="ECO:0000256" key="1">
    <source>
        <dbReference type="ARBA" id="ARBA00004211"/>
    </source>
</evidence>
<evidence type="ECO:0000256" key="3">
    <source>
        <dbReference type="ARBA" id="ARBA00022692"/>
    </source>
</evidence>
<keyword evidence="10" id="KW-1185">Reference proteome</keyword>
<proteinExistence type="inferred from homology"/>
<comment type="similarity">
    <text evidence="2">Belongs to the VAMP-associated protein (VAP) (TC 9.B.17) family.</text>
</comment>
<feature type="compositionally biased region" description="Polar residues" evidence="6">
    <location>
        <begin position="197"/>
        <end position="207"/>
    </location>
</feature>
<comment type="subcellular location">
    <subcellularLocation>
        <location evidence="1">Membrane</location>
        <topology evidence="1">Single-pass type IV membrane protein</topology>
    </subcellularLocation>
</comment>
<evidence type="ECO:0000313" key="9">
    <source>
        <dbReference type="EMBL" id="KAL3798336.1"/>
    </source>
</evidence>
<name>A0ABD3QFP1_9STRA</name>
<feature type="transmembrane region" description="Helical" evidence="7">
    <location>
        <begin position="287"/>
        <end position="306"/>
    </location>
</feature>
<dbReference type="Gene3D" id="2.60.40.10">
    <property type="entry name" value="Immunoglobulins"/>
    <property type="match status" value="1"/>
</dbReference>